<dbReference type="EMBL" id="PQ015379">
    <property type="protein sequence ID" value="XDJ15138.1"/>
    <property type="molecule type" value="Genomic_DNA"/>
</dbReference>
<sequence length="136" mass="15146">MKIILATVNRRQKGESFLESVSMEGPGAQALLLKLFAQREPLTISCAKKKCALSNLDLLPKLAAVRDQVPKGKAAIGSIDDQVFIIVPYTPERLSAALIRSARTFRTLRHPVRLIENERDLLNTHGEVQADPRFKD</sequence>
<evidence type="ECO:0000313" key="1">
    <source>
        <dbReference type="EMBL" id="XDJ15138.1"/>
    </source>
</evidence>
<name>A0AB39CE36_9VIRU</name>
<proteinExistence type="predicted"/>
<organism evidence="1">
    <name type="scientific">Pseudomonas phage HRDY3</name>
    <dbReference type="NCBI Taxonomy" id="3236930"/>
    <lineage>
        <taxon>Viruses</taxon>
    </lineage>
</organism>
<accession>A0AB39CE36</accession>
<reference evidence="1" key="1">
    <citation type="submission" date="2024-07" db="EMBL/GenBank/DDBJ databases">
        <authorList>
            <person name="Bringhurst R.M."/>
            <person name="Homer T.E."/>
        </authorList>
    </citation>
    <scope>NUCLEOTIDE SEQUENCE</scope>
</reference>
<protein>
    <submittedName>
        <fullName evidence="1">Uncharacterized protein</fullName>
    </submittedName>
</protein>